<comment type="similarity">
    <text evidence="1 4">Belongs to the short-chain dehydrogenases/reductases (SDR) family.</text>
</comment>
<evidence type="ECO:0000313" key="5">
    <source>
        <dbReference type="EMBL" id="KJR82048.1"/>
    </source>
</evidence>
<dbReference type="InterPro" id="IPR002347">
    <property type="entry name" value="SDR_fam"/>
</dbReference>
<dbReference type="OrthoDB" id="2102561at2759"/>
<dbReference type="VEuPathDB" id="FungiDB:SPSK_10527"/>
<dbReference type="GO" id="GO:0019433">
    <property type="term" value="P:triglyceride catabolic process"/>
    <property type="evidence" value="ECO:0007669"/>
    <property type="project" value="TreeGrafter"/>
</dbReference>
<gene>
    <name evidence="5" type="ORF">SPSK_10527</name>
</gene>
<dbReference type="GO" id="GO:0000140">
    <property type="term" value="F:acylglycerone-phosphate reductase (NADP+) activity"/>
    <property type="evidence" value="ECO:0007669"/>
    <property type="project" value="TreeGrafter"/>
</dbReference>
<keyword evidence="3" id="KW-0560">Oxidoreductase</keyword>
<accession>A0A0F2LX61</accession>
<dbReference type="GO" id="GO:0004806">
    <property type="term" value="F:triacylglycerol lipase activity"/>
    <property type="evidence" value="ECO:0007669"/>
    <property type="project" value="TreeGrafter"/>
</dbReference>
<dbReference type="InterPro" id="IPR036291">
    <property type="entry name" value="NAD(P)-bd_dom_sf"/>
</dbReference>
<sequence>MGAVVLREGQKSVLITGQVLSSRASLGNDTLHAWRHRPCDRRGVPRKRFESPSAAIVRRPQAQLTNAPTTGLFVIASARRPEVLKDLAAKGIATVQLDVTNADSIAACKEEVSKLTGGKLDFLVNNAGRTHTVPATDLDVDEIRATFETNVFGVMAMCKAFVTLLINARGLIVNIASLSAAVPYVFGASYCASKGAVVSYSRCLRQELRPFGVRVTVVMAGTVRSNIANNVLPLVPGSLYEPVADLYAKRQVYSQTNNTMDTGAFARQVVGNALRPEVPLLLRAWFGRRDWFWCGGMSTIVWLGTILGEWMSDTFAWRTFRLQRLKDIIDARRKQAIADAKTK</sequence>
<dbReference type="Gene3D" id="3.40.50.720">
    <property type="entry name" value="NAD(P)-binding Rossmann-like Domain"/>
    <property type="match status" value="1"/>
</dbReference>
<dbReference type="RefSeq" id="XP_016584724.1">
    <property type="nucleotide sequence ID" value="XM_016736905.1"/>
</dbReference>
<keyword evidence="2" id="KW-0521">NADP</keyword>
<name>A0A0F2LX61_SPOSC</name>
<comment type="caution">
    <text evidence="5">The sequence shown here is derived from an EMBL/GenBank/DDBJ whole genome shotgun (WGS) entry which is preliminary data.</text>
</comment>
<dbReference type="AlphaFoldDB" id="A0A0F2LX61"/>
<dbReference type="PANTHER" id="PTHR44169:SF6">
    <property type="entry name" value="NADPH-DEPENDENT 1-ACYLDIHYDROXYACETONE PHOSPHATE REDUCTASE"/>
    <property type="match status" value="1"/>
</dbReference>
<dbReference type="Pfam" id="PF00106">
    <property type="entry name" value="adh_short"/>
    <property type="match status" value="1"/>
</dbReference>
<dbReference type="GO" id="GO:0005783">
    <property type="term" value="C:endoplasmic reticulum"/>
    <property type="evidence" value="ECO:0007669"/>
    <property type="project" value="TreeGrafter"/>
</dbReference>
<dbReference type="GO" id="GO:0006654">
    <property type="term" value="P:phosphatidic acid biosynthetic process"/>
    <property type="evidence" value="ECO:0007669"/>
    <property type="project" value="TreeGrafter"/>
</dbReference>
<dbReference type="PRINTS" id="PR00081">
    <property type="entry name" value="GDHRDH"/>
</dbReference>
<protein>
    <submittedName>
        <fullName evidence="5">1-acylglycerone phosphate reductase</fullName>
    </submittedName>
</protein>
<dbReference type="PRINTS" id="PR00080">
    <property type="entry name" value="SDRFAMILY"/>
</dbReference>
<evidence type="ECO:0000313" key="6">
    <source>
        <dbReference type="Proteomes" id="UP000033710"/>
    </source>
</evidence>
<dbReference type="SUPFAM" id="SSF51735">
    <property type="entry name" value="NAD(P)-binding Rossmann-fold domains"/>
    <property type="match status" value="1"/>
</dbReference>
<evidence type="ECO:0000256" key="1">
    <source>
        <dbReference type="ARBA" id="ARBA00006484"/>
    </source>
</evidence>
<proteinExistence type="inferred from homology"/>
<reference evidence="5 6" key="1">
    <citation type="journal article" date="2014" name="BMC Genomics">
        <title>Comparative genomics of the major fungal agents of human and animal Sporotrichosis: Sporothrix schenckii and Sporothrix brasiliensis.</title>
        <authorList>
            <person name="Teixeira M.M."/>
            <person name="de Almeida L.G."/>
            <person name="Kubitschek-Barreira P."/>
            <person name="Alves F.L."/>
            <person name="Kioshima E.S."/>
            <person name="Abadio A.K."/>
            <person name="Fernandes L."/>
            <person name="Derengowski L.S."/>
            <person name="Ferreira K.S."/>
            <person name="Souza R.C."/>
            <person name="Ruiz J.C."/>
            <person name="de Andrade N.C."/>
            <person name="Paes H.C."/>
            <person name="Nicola A.M."/>
            <person name="Albuquerque P."/>
            <person name="Gerber A.L."/>
            <person name="Martins V.P."/>
            <person name="Peconick L.D."/>
            <person name="Neto A.V."/>
            <person name="Chaucanez C.B."/>
            <person name="Silva P.A."/>
            <person name="Cunha O.L."/>
            <person name="de Oliveira F.F."/>
            <person name="dos Santos T.C."/>
            <person name="Barros A.L."/>
            <person name="Soares M.A."/>
            <person name="de Oliveira L.M."/>
            <person name="Marini M.M."/>
            <person name="Villalobos-Duno H."/>
            <person name="Cunha M.M."/>
            <person name="de Hoog S."/>
            <person name="da Silveira J.F."/>
            <person name="Henrissat B."/>
            <person name="Nino-Vega G.A."/>
            <person name="Cisalpino P.S."/>
            <person name="Mora-Montes H.M."/>
            <person name="Almeida S.R."/>
            <person name="Stajich J.E."/>
            <person name="Lopes-Bezerra L.M."/>
            <person name="Vasconcelos A.T."/>
            <person name="Felipe M.S."/>
        </authorList>
    </citation>
    <scope>NUCLEOTIDE SEQUENCE [LARGE SCALE GENOMIC DNA]</scope>
    <source>
        <strain evidence="5 6">1099-18</strain>
    </source>
</reference>
<dbReference type="GO" id="GO:0005811">
    <property type="term" value="C:lipid droplet"/>
    <property type="evidence" value="ECO:0007669"/>
    <property type="project" value="TreeGrafter"/>
</dbReference>
<reference evidence="5 6" key="2">
    <citation type="journal article" date="2015" name="Eukaryot. Cell">
        <title>Asexual propagation of a virulent clone complex in a human and feline outbreak of sporotrichosis.</title>
        <authorList>
            <person name="Teixeira Mde M."/>
            <person name="Rodrigues A.M."/>
            <person name="Tsui C.K."/>
            <person name="de Almeida L.G."/>
            <person name="Van Diepeningen A.D."/>
            <person name="van den Ende B.G."/>
            <person name="Fernandes G.F."/>
            <person name="Kano R."/>
            <person name="Hamelin R.C."/>
            <person name="Lopes-Bezerra L.M."/>
            <person name="Vasconcelos A.T."/>
            <person name="de Hoog S."/>
            <person name="de Camargo Z.P."/>
            <person name="Felipe M.S."/>
        </authorList>
    </citation>
    <scope>NUCLEOTIDE SEQUENCE [LARGE SCALE GENOMIC DNA]</scope>
    <source>
        <strain evidence="5 6">1099-18</strain>
    </source>
</reference>
<evidence type="ECO:0000256" key="2">
    <source>
        <dbReference type="ARBA" id="ARBA00022857"/>
    </source>
</evidence>
<dbReference type="GeneID" id="27672182"/>
<evidence type="ECO:0000256" key="3">
    <source>
        <dbReference type="ARBA" id="ARBA00023002"/>
    </source>
</evidence>
<dbReference type="InterPro" id="IPR020904">
    <property type="entry name" value="Sc_DH/Rdtase_CS"/>
</dbReference>
<dbReference type="PROSITE" id="PS00061">
    <property type="entry name" value="ADH_SHORT"/>
    <property type="match status" value="1"/>
</dbReference>
<evidence type="ECO:0000256" key="4">
    <source>
        <dbReference type="RuleBase" id="RU000363"/>
    </source>
</evidence>
<dbReference type="Proteomes" id="UP000033710">
    <property type="component" value="Unassembled WGS sequence"/>
</dbReference>
<dbReference type="EMBL" id="AXCR01000010">
    <property type="protein sequence ID" value="KJR82048.1"/>
    <property type="molecule type" value="Genomic_DNA"/>
</dbReference>
<organism evidence="5 6">
    <name type="scientific">Sporothrix schenckii 1099-18</name>
    <dbReference type="NCBI Taxonomy" id="1397361"/>
    <lineage>
        <taxon>Eukaryota</taxon>
        <taxon>Fungi</taxon>
        <taxon>Dikarya</taxon>
        <taxon>Ascomycota</taxon>
        <taxon>Pezizomycotina</taxon>
        <taxon>Sordariomycetes</taxon>
        <taxon>Sordariomycetidae</taxon>
        <taxon>Ophiostomatales</taxon>
        <taxon>Ophiostomataceae</taxon>
        <taxon>Sporothrix</taxon>
    </lineage>
</organism>
<dbReference type="KEGG" id="ssck:SPSK_10527"/>
<dbReference type="PANTHER" id="PTHR44169">
    <property type="entry name" value="NADPH-DEPENDENT 1-ACYLDIHYDROXYACETONE PHOSPHATE REDUCTASE"/>
    <property type="match status" value="1"/>
</dbReference>